<dbReference type="AlphaFoldDB" id="A0A9N9ZZE4"/>
<feature type="binding site" evidence="2">
    <location>
        <begin position="160"/>
        <end position="163"/>
    </location>
    <ligand>
        <name>FAD</name>
        <dbReference type="ChEBI" id="CHEBI:57692"/>
    </ligand>
</feature>
<feature type="binding site" evidence="2">
    <location>
        <position position="152"/>
    </location>
    <ligand>
        <name>FAD</name>
        <dbReference type="ChEBI" id="CHEBI:57692"/>
    </ligand>
</feature>
<name>A0A9N9ZZE4_BEMTA</name>
<comment type="cofactor">
    <cofactor evidence="2">
        <name>FAD</name>
        <dbReference type="ChEBI" id="CHEBI:57692"/>
    </cofactor>
</comment>
<feature type="domain" description="Glucose-methanol-choline oxidoreductase N-terminal" evidence="4">
    <location>
        <begin position="326"/>
        <end position="340"/>
    </location>
</feature>
<dbReference type="SUPFAM" id="SSF51905">
    <property type="entry name" value="FAD/NAD(P)-binding domain"/>
    <property type="match status" value="1"/>
</dbReference>
<dbReference type="InterPro" id="IPR012132">
    <property type="entry name" value="GMC_OxRdtase"/>
</dbReference>
<keyword evidence="6" id="KW-1185">Reference proteome</keyword>
<dbReference type="Gene3D" id="3.30.560.10">
    <property type="entry name" value="Glucose Oxidase, domain 3"/>
    <property type="match status" value="1"/>
</dbReference>
<proteinExistence type="inferred from homology"/>
<reference evidence="5" key="1">
    <citation type="submission" date="2021-12" db="EMBL/GenBank/DDBJ databases">
        <authorList>
            <person name="King R."/>
        </authorList>
    </citation>
    <scope>NUCLEOTIDE SEQUENCE</scope>
</reference>
<gene>
    <name evidence="5" type="ORF">BEMITA_LOCUS471</name>
</gene>
<feature type="chain" id="PRO_5040479459" description="Glucose-methanol-choline oxidoreductase N-terminal domain-containing protein" evidence="3">
    <location>
        <begin position="38"/>
        <end position="528"/>
    </location>
</feature>
<evidence type="ECO:0000313" key="5">
    <source>
        <dbReference type="EMBL" id="CAH0380755.1"/>
    </source>
</evidence>
<dbReference type="InterPro" id="IPR007867">
    <property type="entry name" value="GMC_OxRtase_C"/>
</dbReference>
<protein>
    <recommendedName>
        <fullName evidence="4">Glucose-methanol-choline oxidoreductase N-terminal domain-containing protein</fullName>
    </recommendedName>
</protein>
<feature type="binding site" evidence="2">
    <location>
        <position position="289"/>
    </location>
    <ligand>
        <name>FAD</name>
        <dbReference type="ChEBI" id="CHEBI:57692"/>
    </ligand>
</feature>
<evidence type="ECO:0000256" key="1">
    <source>
        <dbReference type="ARBA" id="ARBA00010790"/>
    </source>
</evidence>
<dbReference type="GO" id="GO:0050660">
    <property type="term" value="F:flavin adenine dinucleotide binding"/>
    <property type="evidence" value="ECO:0007669"/>
    <property type="project" value="InterPro"/>
</dbReference>
<keyword evidence="3" id="KW-0732">Signal</keyword>
<evidence type="ECO:0000259" key="4">
    <source>
        <dbReference type="PROSITE" id="PS00624"/>
    </source>
</evidence>
<dbReference type="PROSITE" id="PS00624">
    <property type="entry name" value="GMC_OXRED_2"/>
    <property type="match status" value="1"/>
</dbReference>
<dbReference type="InterPro" id="IPR036188">
    <property type="entry name" value="FAD/NAD-bd_sf"/>
</dbReference>
<evidence type="ECO:0000256" key="3">
    <source>
        <dbReference type="SAM" id="SignalP"/>
    </source>
</evidence>
<dbReference type="Pfam" id="PF00732">
    <property type="entry name" value="GMC_oxred_N"/>
    <property type="match status" value="1"/>
</dbReference>
<comment type="similarity">
    <text evidence="1">Belongs to the GMC oxidoreductase family.</text>
</comment>
<dbReference type="InterPro" id="IPR000172">
    <property type="entry name" value="GMC_OxRdtase_N"/>
</dbReference>
<dbReference type="PANTHER" id="PTHR11552:SF216">
    <property type="entry name" value="GLUCOSE-METHANOL-CHOLINE OXIDOREDUCTASE N-TERMINAL DOMAIN-CONTAINING PROTEIN"/>
    <property type="match status" value="1"/>
</dbReference>
<feature type="signal peptide" evidence="3">
    <location>
        <begin position="1"/>
        <end position="37"/>
    </location>
</feature>
<dbReference type="Gene3D" id="3.50.50.60">
    <property type="entry name" value="FAD/NAD(P)-binding domain"/>
    <property type="match status" value="1"/>
</dbReference>
<dbReference type="PIRSF" id="PIRSF000137">
    <property type="entry name" value="Alcohol_oxidase"/>
    <property type="match status" value="1"/>
</dbReference>
<organism evidence="5 6">
    <name type="scientific">Bemisia tabaci</name>
    <name type="common">Sweetpotato whitefly</name>
    <name type="synonym">Aleurodes tabaci</name>
    <dbReference type="NCBI Taxonomy" id="7038"/>
    <lineage>
        <taxon>Eukaryota</taxon>
        <taxon>Metazoa</taxon>
        <taxon>Ecdysozoa</taxon>
        <taxon>Arthropoda</taxon>
        <taxon>Hexapoda</taxon>
        <taxon>Insecta</taxon>
        <taxon>Pterygota</taxon>
        <taxon>Neoptera</taxon>
        <taxon>Paraneoptera</taxon>
        <taxon>Hemiptera</taxon>
        <taxon>Sternorrhyncha</taxon>
        <taxon>Aleyrodoidea</taxon>
        <taxon>Aleyrodidae</taxon>
        <taxon>Aleyrodinae</taxon>
        <taxon>Bemisia</taxon>
    </lineage>
</organism>
<keyword evidence="2" id="KW-0285">Flavoprotein</keyword>
<dbReference type="SUPFAM" id="SSF54373">
    <property type="entry name" value="FAD-linked reductases, C-terminal domain"/>
    <property type="match status" value="1"/>
</dbReference>
<accession>A0A9N9ZZE4</accession>
<dbReference type="GO" id="GO:0016614">
    <property type="term" value="F:oxidoreductase activity, acting on CH-OH group of donors"/>
    <property type="evidence" value="ECO:0007669"/>
    <property type="project" value="InterPro"/>
</dbReference>
<evidence type="ECO:0000313" key="6">
    <source>
        <dbReference type="Proteomes" id="UP001152759"/>
    </source>
</evidence>
<sequence length="528" mass="59419">MSEHTLKTRKRLSNLIFLSQCLLISVLVAGQARPASAEAYTIFQAVLQYYRNCLNLPPGVVREPAKIYPEYDFIVVGAGSGGSVVVNRLTEEPDWNVLLLEAGKEEILLTDVPLLVSYIIHTDFNWGYKTERSDRVFLGMEDQQIKWPRGKVMGGSSVLNYMVYSRGCKADFDEWASLGNYGWSYEEVLPYFKKSEDMDDPDLAGSPWHGTGGYLRVSRPNWHSPASHAFLEAGREVGYDIVDQSKPVPIGFSYVMSTTKDGARLSAAKAFLRPIRKRQNMHVLKEARVTKVVIDPVTKSTVGVEFIRNRRRVMVRARKEVILAAGTLNSPQILMLSGIGPREHLDELGIDVIEDLPVGYNLQDHVSANGLVFLVNSSVSVIESRFTQPRYLAEYLLQGKGPLTLPGGTEGIAFTLTKYSNDTSRPDMEIVFSPGAVTGDTGGSLRKVLSFSEELYDRVYRPYEGMDAVSLVPILLRPYSKGYVRLRSKNPLHWPKFYPNYYSDERDVWRIVEGIKQRESLPKNPRTC</sequence>
<evidence type="ECO:0000256" key="2">
    <source>
        <dbReference type="PIRSR" id="PIRSR000137-2"/>
    </source>
</evidence>
<dbReference type="Pfam" id="PF05199">
    <property type="entry name" value="GMC_oxred_C"/>
    <property type="match status" value="1"/>
</dbReference>
<keyword evidence="2" id="KW-0274">FAD</keyword>
<dbReference type="Proteomes" id="UP001152759">
    <property type="component" value="Chromosome 1"/>
</dbReference>
<dbReference type="PANTHER" id="PTHR11552">
    <property type="entry name" value="GLUCOSE-METHANOL-CHOLINE GMC OXIDOREDUCTASE"/>
    <property type="match status" value="1"/>
</dbReference>
<dbReference type="EMBL" id="OU963862">
    <property type="protein sequence ID" value="CAH0380755.1"/>
    <property type="molecule type" value="Genomic_DNA"/>
</dbReference>